<keyword evidence="4" id="KW-1185">Reference proteome</keyword>
<reference evidence="3 4" key="2">
    <citation type="submission" date="2024-07" db="EMBL/GenBank/DDBJ databases">
        <authorList>
            <person name="Akdeniz Z."/>
        </authorList>
    </citation>
    <scope>NUCLEOTIDE SEQUENCE [LARGE SCALE GENOMIC DNA]</scope>
</reference>
<gene>
    <name evidence="2" type="ORF">HINF_LOCUS53005</name>
    <name evidence="3" type="ORF">HINF_LOCUS73412</name>
</gene>
<accession>A0AA86RCJ8</accession>
<proteinExistence type="predicted"/>
<evidence type="ECO:0000313" key="3">
    <source>
        <dbReference type="EMBL" id="CAL6105749.1"/>
    </source>
</evidence>
<feature type="region of interest" description="Disordered" evidence="1">
    <location>
        <begin position="246"/>
        <end position="276"/>
    </location>
</feature>
<evidence type="ECO:0000256" key="1">
    <source>
        <dbReference type="SAM" id="MobiDB-lite"/>
    </source>
</evidence>
<evidence type="ECO:0000313" key="2">
    <source>
        <dbReference type="EMBL" id="CAI9965360.1"/>
    </source>
</evidence>
<dbReference type="Proteomes" id="UP001642409">
    <property type="component" value="Unassembled WGS sequence"/>
</dbReference>
<dbReference type="EMBL" id="CAXDID020000600">
    <property type="protein sequence ID" value="CAL6105749.1"/>
    <property type="molecule type" value="Genomic_DNA"/>
</dbReference>
<reference evidence="2" key="1">
    <citation type="submission" date="2023-06" db="EMBL/GenBank/DDBJ databases">
        <authorList>
            <person name="Kurt Z."/>
        </authorList>
    </citation>
    <scope>NUCLEOTIDE SEQUENCE</scope>
</reference>
<name>A0AA86RCJ8_9EUKA</name>
<evidence type="ECO:0000313" key="4">
    <source>
        <dbReference type="Proteomes" id="UP001642409"/>
    </source>
</evidence>
<dbReference type="AlphaFoldDB" id="A0AA86RCJ8"/>
<protein>
    <submittedName>
        <fullName evidence="3">Hypothetical_protein</fullName>
    </submittedName>
</protein>
<comment type="caution">
    <text evidence="2">The sequence shown here is derived from an EMBL/GenBank/DDBJ whole genome shotgun (WGS) entry which is preliminary data.</text>
</comment>
<sequence length="383" mass="44772">MINTVIVLAAITQYDASLNESEHLTLFFSIDERSQALYRLFQGVDRQYDNTPVHSFNCTNTAYCEQNNIQPPYLTLFRNNITYSYPSDGPLDLDQIMLWIASCFGSFYAQFKSKHRFISEMQLKNESCFIAEGPSPDIIEQELQAFKGRINIIYSPSKTLKFKALRSNQTIVFKNQTTLKNFVLKNRLQLFNEVKTGVDFWRFAVMSENNIILCYSNEQKDLKEQKNQQKGYKDKSNSKDQTDKLYTQNEQQDNNGQKNIKNEQKENENQNETQNMNNISGINKEVNENKENNQIQPNIKNDVKKMKEMFEERLKNGLEVASVTFMDQKINRDFCAQFGDESEILVLLKPDLVGEWKFQIKNINGTYEEIVEEKEWTTIKRVS</sequence>
<organism evidence="2">
    <name type="scientific">Hexamita inflata</name>
    <dbReference type="NCBI Taxonomy" id="28002"/>
    <lineage>
        <taxon>Eukaryota</taxon>
        <taxon>Metamonada</taxon>
        <taxon>Diplomonadida</taxon>
        <taxon>Hexamitidae</taxon>
        <taxon>Hexamitinae</taxon>
        <taxon>Hexamita</taxon>
    </lineage>
</organism>
<dbReference type="EMBL" id="CATOUU010000988">
    <property type="protein sequence ID" value="CAI9965360.1"/>
    <property type="molecule type" value="Genomic_DNA"/>
</dbReference>